<evidence type="ECO:0000313" key="3">
    <source>
        <dbReference type="Proteomes" id="UP000300879"/>
    </source>
</evidence>
<protein>
    <submittedName>
        <fullName evidence="2">Beta-lactamase</fullName>
    </submittedName>
</protein>
<dbReference type="KEGG" id="palo:E6C60_0532"/>
<organism evidence="2 3">
    <name type="scientific">Paenibacillus algicola</name>
    <dbReference type="NCBI Taxonomy" id="2565926"/>
    <lineage>
        <taxon>Bacteria</taxon>
        <taxon>Bacillati</taxon>
        <taxon>Bacillota</taxon>
        <taxon>Bacilli</taxon>
        <taxon>Bacillales</taxon>
        <taxon>Paenibacillaceae</taxon>
        <taxon>Paenibacillus</taxon>
    </lineage>
</organism>
<dbReference type="InterPro" id="IPR050789">
    <property type="entry name" value="Diverse_Enzym_Activities"/>
</dbReference>
<sequence>MKSFLVLRHGKLVYEQYYNGHHAGALNDLRSATKSFTSILFGIALEEKLLPPLDTSVLFVLGKHMNRPGHRLLSSVSFHHLLSMTAGFRWKTGNKLGEPLIHQFHRNRRWASFALSLPIDEERIGSFQYRSTDSHLLSVAISEGSGQDAYAFAADRLFGPLDIHHSAWAPSPEGHSMGHVGLYLTSRDMAKFGQCCLQHGEWEGTQLIPASWLTLALNTQTEGYPAFGDYGYQWWSGKINGQPYSLAHGHGGQQIYLFPGLDAVVVFTQDSHVSRWKNPRRLLEQYVLQSMGAG</sequence>
<keyword evidence="3" id="KW-1185">Reference proteome</keyword>
<accession>A0A4P8XG36</accession>
<proteinExistence type="predicted"/>
<dbReference type="EMBL" id="CP040396">
    <property type="protein sequence ID" value="QCT01255.1"/>
    <property type="molecule type" value="Genomic_DNA"/>
</dbReference>
<evidence type="ECO:0000259" key="1">
    <source>
        <dbReference type="Pfam" id="PF00144"/>
    </source>
</evidence>
<dbReference type="PANTHER" id="PTHR43283">
    <property type="entry name" value="BETA-LACTAMASE-RELATED"/>
    <property type="match status" value="1"/>
</dbReference>
<reference evidence="2 3" key="1">
    <citation type="submission" date="2019-05" db="EMBL/GenBank/DDBJ databases">
        <authorList>
            <person name="Chen C."/>
        </authorList>
    </citation>
    <scope>NUCLEOTIDE SEQUENCE [LARGE SCALE GENOMIC DNA]</scope>
    <source>
        <strain evidence="2 3">HB172198</strain>
    </source>
</reference>
<name>A0A4P8XG36_9BACL</name>
<dbReference type="AlphaFoldDB" id="A0A4P8XG36"/>
<feature type="domain" description="Beta-lactamase-related" evidence="1">
    <location>
        <begin position="4"/>
        <end position="267"/>
    </location>
</feature>
<gene>
    <name evidence="2" type="ORF">E6C60_0532</name>
</gene>
<dbReference type="InterPro" id="IPR012338">
    <property type="entry name" value="Beta-lactam/transpept-like"/>
</dbReference>
<dbReference type="Pfam" id="PF00144">
    <property type="entry name" value="Beta-lactamase"/>
    <property type="match status" value="1"/>
</dbReference>
<dbReference type="SUPFAM" id="SSF56601">
    <property type="entry name" value="beta-lactamase/transpeptidase-like"/>
    <property type="match status" value="1"/>
</dbReference>
<dbReference type="PANTHER" id="PTHR43283:SF7">
    <property type="entry name" value="BETA-LACTAMASE-RELATED DOMAIN-CONTAINING PROTEIN"/>
    <property type="match status" value="1"/>
</dbReference>
<dbReference type="Proteomes" id="UP000300879">
    <property type="component" value="Chromosome"/>
</dbReference>
<dbReference type="Gene3D" id="3.40.710.10">
    <property type="entry name" value="DD-peptidase/beta-lactamase superfamily"/>
    <property type="match status" value="1"/>
</dbReference>
<evidence type="ECO:0000313" key="2">
    <source>
        <dbReference type="EMBL" id="QCT01255.1"/>
    </source>
</evidence>
<dbReference type="InterPro" id="IPR001466">
    <property type="entry name" value="Beta-lactam-related"/>
</dbReference>